<keyword evidence="2" id="KW-1185">Reference proteome</keyword>
<dbReference type="InterPro" id="IPR036412">
    <property type="entry name" value="HAD-like_sf"/>
</dbReference>
<dbReference type="EMBL" id="JAGIKX010000015">
    <property type="protein sequence ID" value="MBP2257874.1"/>
    <property type="molecule type" value="Genomic_DNA"/>
</dbReference>
<comment type="caution">
    <text evidence="1">The sequence shown here is derived from an EMBL/GenBank/DDBJ whole genome shotgun (WGS) entry which is preliminary data.</text>
</comment>
<protein>
    <submittedName>
        <fullName evidence="1">Cof subfamily protein (Haloacid dehalogenase superfamily)</fullName>
    </submittedName>
</protein>
<dbReference type="NCBIfam" id="TIGR00099">
    <property type="entry name" value="Cof-subfamily"/>
    <property type="match status" value="1"/>
</dbReference>
<dbReference type="InterPro" id="IPR023214">
    <property type="entry name" value="HAD_sf"/>
</dbReference>
<dbReference type="InterPro" id="IPR000150">
    <property type="entry name" value="Cof"/>
</dbReference>
<evidence type="ECO:0000313" key="2">
    <source>
        <dbReference type="Proteomes" id="UP001519294"/>
    </source>
</evidence>
<evidence type="ECO:0000313" key="1">
    <source>
        <dbReference type="EMBL" id="MBP2257874.1"/>
    </source>
</evidence>
<accession>A0ABS4S8Y8</accession>
<dbReference type="PANTHER" id="PTHR10000">
    <property type="entry name" value="PHOSPHOSERINE PHOSPHATASE"/>
    <property type="match status" value="1"/>
</dbReference>
<dbReference type="PROSITE" id="PS01229">
    <property type="entry name" value="COF_2"/>
    <property type="match status" value="1"/>
</dbReference>
<dbReference type="Pfam" id="PF08282">
    <property type="entry name" value="Hydrolase_3"/>
    <property type="match status" value="1"/>
</dbReference>
<sequence length="262" mass="29240">MTAYKLLLLDIDGTILKPDHSYSESTKEAISQLQHQNMEVSLATGRPLHEIKDLAKELNITSMIGYNGAFAIYKDNIIINEPMAGNLVKKYLDIAKRNGHEMVLYTNEKNYFTSLDKPVVQKFIETFQLRYNELFTENVMNNILGITVMNVPKGQASLYELDTNLHLSRVNLKGVEGSYDVIRNNVNKGTATEKVLTHLEISKEQAIAFGDGMNDKEMLNAVGNGFAMENAPPELIPYATYTTTSVLDSGIFNGLKKLGIVN</sequence>
<dbReference type="NCBIfam" id="TIGR01484">
    <property type="entry name" value="HAD-SF-IIB"/>
    <property type="match status" value="1"/>
</dbReference>
<dbReference type="SFLD" id="SFLDG01140">
    <property type="entry name" value="C2.B:_Phosphomannomutase_and_P"/>
    <property type="match status" value="1"/>
</dbReference>
<dbReference type="RefSeq" id="WP_029268258.1">
    <property type="nucleotide sequence ID" value="NZ_JAGIKX010000015.1"/>
</dbReference>
<dbReference type="InterPro" id="IPR006379">
    <property type="entry name" value="HAD-SF_hydro_IIB"/>
</dbReference>
<dbReference type="SUPFAM" id="SSF56784">
    <property type="entry name" value="HAD-like"/>
    <property type="match status" value="1"/>
</dbReference>
<dbReference type="Gene3D" id="3.30.1240.10">
    <property type="match status" value="1"/>
</dbReference>
<reference evidence="1 2" key="1">
    <citation type="submission" date="2021-03" db="EMBL/GenBank/DDBJ databases">
        <title>Genomic Encyclopedia of Type Strains, Phase IV (KMG-IV): sequencing the most valuable type-strain genomes for metagenomic binning, comparative biology and taxonomic classification.</title>
        <authorList>
            <person name="Goeker M."/>
        </authorList>
    </citation>
    <scope>NUCLEOTIDE SEQUENCE [LARGE SCALE GENOMIC DNA]</scope>
    <source>
        <strain evidence="1 2">DSM 25790</strain>
    </source>
</reference>
<dbReference type="Gene3D" id="3.40.50.1000">
    <property type="entry name" value="HAD superfamily/HAD-like"/>
    <property type="match status" value="1"/>
</dbReference>
<proteinExistence type="predicted"/>
<dbReference type="PANTHER" id="PTHR10000:SF8">
    <property type="entry name" value="HAD SUPERFAMILY HYDROLASE-LIKE, TYPE 3"/>
    <property type="match status" value="1"/>
</dbReference>
<dbReference type="Proteomes" id="UP001519294">
    <property type="component" value="Unassembled WGS sequence"/>
</dbReference>
<gene>
    <name evidence="1" type="ORF">J2Z81_001828</name>
</gene>
<dbReference type="SFLD" id="SFLDS00003">
    <property type="entry name" value="Haloacid_Dehalogenase"/>
    <property type="match status" value="1"/>
</dbReference>
<organism evidence="1 2">
    <name type="scientific">Virgibacillus alimentarius</name>
    <dbReference type="NCBI Taxonomy" id="698769"/>
    <lineage>
        <taxon>Bacteria</taxon>
        <taxon>Bacillati</taxon>
        <taxon>Bacillota</taxon>
        <taxon>Bacilli</taxon>
        <taxon>Bacillales</taxon>
        <taxon>Bacillaceae</taxon>
        <taxon>Virgibacillus</taxon>
    </lineage>
</organism>
<name>A0ABS4S8Y8_9BACI</name>